<evidence type="ECO:0000313" key="1">
    <source>
        <dbReference type="EMBL" id="MCP2372175.1"/>
    </source>
</evidence>
<accession>A0A9X2KDD6</accession>
<organism evidence="1 2">
    <name type="scientific">Agromyces terreus</name>
    <dbReference type="NCBI Taxonomy" id="424795"/>
    <lineage>
        <taxon>Bacteria</taxon>
        <taxon>Bacillati</taxon>
        <taxon>Actinomycetota</taxon>
        <taxon>Actinomycetes</taxon>
        <taxon>Micrococcales</taxon>
        <taxon>Microbacteriaceae</taxon>
        <taxon>Agromyces</taxon>
    </lineage>
</organism>
<protein>
    <submittedName>
        <fullName evidence="1">Uncharacterized protein</fullName>
    </submittedName>
</protein>
<keyword evidence="2" id="KW-1185">Reference proteome</keyword>
<reference evidence="1" key="1">
    <citation type="submission" date="2022-06" db="EMBL/GenBank/DDBJ databases">
        <title>Sequencing the genomes of 1000 actinobacteria strains.</title>
        <authorList>
            <person name="Klenk H.-P."/>
        </authorList>
    </citation>
    <scope>NUCLEOTIDE SEQUENCE</scope>
    <source>
        <strain evidence="1">DSM 22016</strain>
    </source>
</reference>
<dbReference type="Proteomes" id="UP001139722">
    <property type="component" value="Unassembled WGS sequence"/>
</dbReference>
<dbReference type="Gene3D" id="3.40.50.300">
    <property type="entry name" value="P-loop containing nucleotide triphosphate hydrolases"/>
    <property type="match status" value="1"/>
</dbReference>
<dbReference type="SUPFAM" id="SSF52540">
    <property type="entry name" value="P-loop containing nucleoside triphosphate hydrolases"/>
    <property type="match status" value="1"/>
</dbReference>
<dbReference type="AlphaFoldDB" id="A0A9X2KDD6"/>
<comment type="caution">
    <text evidence="1">The sequence shown here is derived from an EMBL/GenBank/DDBJ whole genome shotgun (WGS) entry which is preliminary data.</text>
</comment>
<dbReference type="InterPro" id="IPR027417">
    <property type="entry name" value="P-loop_NTPase"/>
</dbReference>
<dbReference type="RefSeq" id="WP_232057451.1">
    <property type="nucleotide sequence ID" value="NZ_JAMZDY010000001.1"/>
</dbReference>
<dbReference type="EMBL" id="JAMZDY010000001">
    <property type="protein sequence ID" value="MCP2372175.1"/>
    <property type="molecule type" value="Genomic_DNA"/>
</dbReference>
<gene>
    <name evidence="1" type="ORF">BJ978_002851</name>
</gene>
<name>A0A9X2KDD6_9MICO</name>
<proteinExistence type="predicted"/>
<sequence>MPAIAAVRAAVRGRHRPLVLIDGPSGSGKSTLADALLARWPGAPPSLVRLDDVYPGWHGLDRASRMLADSLVAPWRRGVAARSPRWDWAESAAASPQSVRPGSALLIEGCGAFAVADEATPATRIWVEAADGIRRRRALERDGGAYDAYWEIWDLQWRAYVRRCGPRPLADVLLRVSHLD</sequence>
<evidence type="ECO:0000313" key="2">
    <source>
        <dbReference type="Proteomes" id="UP001139722"/>
    </source>
</evidence>